<evidence type="ECO:0000259" key="9">
    <source>
        <dbReference type="Pfam" id="PF20730"/>
    </source>
</evidence>
<dbReference type="RefSeq" id="WP_184635331.1">
    <property type="nucleotide sequence ID" value="NZ_BAABKT010000013.1"/>
</dbReference>
<comment type="caution">
    <text evidence="10">The sequence shown here is derived from an EMBL/GenBank/DDBJ whole genome shotgun (WGS) entry which is preliminary data.</text>
</comment>
<evidence type="ECO:0000256" key="2">
    <source>
        <dbReference type="ARBA" id="ARBA00006448"/>
    </source>
</evidence>
<dbReference type="Pfam" id="PF20730">
    <property type="entry name" value="YetF_N"/>
    <property type="match status" value="1"/>
</dbReference>
<comment type="subcellular location">
    <subcellularLocation>
        <location evidence="1">Cell membrane</location>
        <topology evidence="1">Multi-pass membrane protein</topology>
    </subcellularLocation>
</comment>
<evidence type="ECO:0000256" key="7">
    <source>
        <dbReference type="SAM" id="Phobius"/>
    </source>
</evidence>
<feature type="transmembrane region" description="Helical" evidence="7">
    <location>
        <begin position="69"/>
        <end position="87"/>
    </location>
</feature>
<dbReference type="InterPro" id="IPR023090">
    <property type="entry name" value="UPF0702_alpha/beta_dom_sf"/>
</dbReference>
<evidence type="ECO:0000256" key="1">
    <source>
        <dbReference type="ARBA" id="ARBA00004651"/>
    </source>
</evidence>
<dbReference type="AlphaFoldDB" id="A0A841E6M7"/>
<evidence type="ECO:0000313" key="10">
    <source>
        <dbReference type="EMBL" id="MBB5998815.1"/>
    </source>
</evidence>
<dbReference type="InterPro" id="IPR007353">
    <property type="entry name" value="DUF421"/>
</dbReference>
<evidence type="ECO:0000313" key="11">
    <source>
        <dbReference type="Proteomes" id="UP000578077"/>
    </source>
</evidence>
<organism evidence="10 11">
    <name type="scientific">Streptomonospora salina</name>
    <dbReference type="NCBI Taxonomy" id="104205"/>
    <lineage>
        <taxon>Bacteria</taxon>
        <taxon>Bacillati</taxon>
        <taxon>Actinomycetota</taxon>
        <taxon>Actinomycetes</taxon>
        <taxon>Streptosporangiales</taxon>
        <taxon>Nocardiopsidaceae</taxon>
        <taxon>Streptomonospora</taxon>
    </lineage>
</organism>
<keyword evidence="6 7" id="KW-0472">Membrane</keyword>
<dbReference type="InterPro" id="IPR048454">
    <property type="entry name" value="YetF_N"/>
</dbReference>
<feature type="domain" description="YetF C-terminal" evidence="8">
    <location>
        <begin position="95"/>
        <end position="160"/>
    </location>
</feature>
<feature type="transmembrane region" description="Helical" evidence="7">
    <location>
        <begin position="13"/>
        <end position="31"/>
    </location>
</feature>
<dbReference type="Gene3D" id="3.30.240.20">
    <property type="entry name" value="bsu07140 like domains"/>
    <property type="match status" value="1"/>
</dbReference>
<accession>A0A841E6M7</accession>
<dbReference type="GO" id="GO:0005886">
    <property type="term" value="C:plasma membrane"/>
    <property type="evidence" value="ECO:0007669"/>
    <property type="project" value="UniProtKB-SubCell"/>
</dbReference>
<keyword evidence="4 7" id="KW-0812">Transmembrane</keyword>
<gene>
    <name evidence="10" type="ORF">HNR25_002566</name>
</gene>
<feature type="domain" description="YetF-like N-terminal transmembrane" evidence="9">
    <location>
        <begin position="23"/>
        <end position="82"/>
    </location>
</feature>
<sequence>MILLERLATSWDVIGLVAVTAPVAYLGLITFSKLAGLRSFSEMTNFDLAATVAFGSMLATTIVNPEVSLLQGGVALAVLFTVQAAVAQARFRFRLQLLLENRPLLLMRDSRMLPKNLRKARMTENDLRSKLRLAGVTSVEHVSAAVLETTGDVSVLLENADGRPLDTDLLTSVAGAGAPSERGGG</sequence>
<keyword evidence="5 7" id="KW-1133">Transmembrane helix</keyword>
<name>A0A841E6M7_9ACTN</name>
<reference evidence="10 11" key="1">
    <citation type="submission" date="2020-08" db="EMBL/GenBank/DDBJ databases">
        <title>Sequencing the genomes of 1000 actinobacteria strains.</title>
        <authorList>
            <person name="Klenk H.-P."/>
        </authorList>
    </citation>
    <scope>NUCLEOTIDE SEQUENCE [LARGE SCALE GENOMIC DNA]</scope>
    <source>
        <strain evidence="10 11">DSM 44593</strain>
    </source>
</reference>
<evidence type="ECO:0000259" key="8">
    <source>
        <dbReference type="Pfam" id="PF04239"/>
    </source>
</evidence>
<dbReference type="Proteomes" id="UP000578077">
    <property type="component" value="Unassembled WGS sequence"/>
</dbReference>
<protein>
    <submittedName>
        <fullName evidence="10">Uncharacterized membrane protein YcaP (DUF421 family)</fullName>
    </submittedName>
</protein>
<evidence type="ECO:0000256" key="3">
    <source>
        <dbReference type="ARBA" id="ARBA00022475"/>
    </source>
</evidence>
<dbReference type="PANTHER" id="PTHR34582:SF6">
    <property type="entry name" value="UPF0702 TRANSMEMBRANE PROTEIN YCAP"/>
    <property type="match status" value="1"/>
</dbReference>
<evidence type="ECO:0000256" key="6">
    <source>
        <dbReference type="ARBA" id="ARBA00023136"/>
    </source>
</evidence>
<keyword evidence="11" id="KW-1185">Reference proteome</keyword>
<keyword evidence="3" id="KW-1003">Cell membrane</keyword>
<dbReference type="EMBL" id="JACHLY010000001">
    <property type="protein sequence ID" value="MBB5998815.1"/>
    <property type="molecule type" value="Genomic_DNA"/>
</dbReference>
<proteinExistence type="inferred from homology"/>
<dbReference type="Pfam" id="PF04239">
    <property type="entry name" value="DUF421"/>
    <property type="match status" value="1"/>
</dbReference>
<dbReference type="PANTHER" id="PTHR34582">
    <property type="entry name" value="UPF0702 TRANSMEMBRANE PROTEIN YCAP"/>
    <property type="match status" value="1"/>
</dbReference>
<comment type="similarity">
    <text evidence="2">Belongs to the UPF0702 family.</text>
</comment>
<evidence type="ECO:0000256" key="5">
    <source>
        <dbReference type="ARBA" id="ARBA00022989"/>
    </source>
</evidence>
<evidence type="ECO:0000256" key="4">
    <source>
        <dbReference type="ARBA" id="ARBA00022692"/>
    </source>
</evidence>